<name>A0A1K0JC47_CUPNE</name>
<dbReference type="AlphaFoldDB" id="A0A1K0JC47"/>
<organism evidence="1">
    <name type="scientific">Cupriavidus necator</name>
    <name type="common">Alcaligenes eutrophus</name>
    <name type="synonym">Ralstonia eutropha</name>
    <dbReference type="NCBI Taxonomy" id="106590"/>
    <lineage>
        <taxon>Bacteria</taxon>
        <taxon>Pseudomonadati</taxon>
        <taxon>Pseudomonadota</taxon>
        <taxon>Betaproteobacteria</taxon>
        <taxon>Burkholderiales</taxon>
        <taxon>Burkholderiaceae</taxon>
        <taxon>Cupriavidus</taxon>
    </lineage>
</organism>
<protein>
    <submittedName>
        <fullName evidence="1">Uncharacterized protein</fullName>
    </submittedName>
</protein>
<sequence length="45" mass="5116">MKNNVPWDVAFSMSEAERFAAAVVMSEHEGAEFDWNTLAFKEPKP</sequence>
<dbReference type="EMBL" id="FMSH01000154">
    <property type="protein sequence ID" value="SCU75520.1"/>
    <property type="molecule type" value="Genomic_DNA"/>
</dbReference>
<evidence type="ECO:0000313" key="1">
    <source>
        <dbReference type="EMBL" id="SCU75520.1"/>
    </source>
</evidence>
<proteinExistence type="predicted"/>
<accession>A0A1K0JC47</accession>
<dbReference type="RefSeq" id="WP_340524064.1">
    <property type="nucleotide sequence ID" value="NZ_FMSH01000154.1"/>
</dbReference>
<reference evidence="1" key="1">
    <citation type="submission" date="2016-09" db="EMBL/GenBank/DDBJ databases">
        <authorList>
            <person name="Capua I."/>
            <person name="De Benedictis P."/>
            <person name="Joannis T."/>
            <person name="Lombin L.H."/>
            <person name="Cattoli G."/>
        </authorList>
    </citation>
    <scope>NUCLEOTIDE SEQUENCE</scope>
    <source>
        <strain evidence="1">B9</strain>
    </source>
</reference>
<gene>
    <name evidence="1" type="ORF">CNECB9_2370094</name>
</gene>